<evidence type="ECO:0000256" key="2">
    <source>
        <dbReference type="ARBA" id="ARBA00013194"/>
    </source>
</evidence>
<dbReference type="FunFam" id="3.10.50.40:FF:000006">
    <property type="entry name" value="Peptidyl-prolyl cis-trans isomerase"/>
    <property type="match status" value="1"/>
</dbReference>
<dbReference type="InterPro" id="IPR011990">
    <property type="entry name" value="TPR-like_helical_dom_sf"/>
</dbReference>
<keyword evidence="6 7" id="KW-0413">Isomerase</keyword>
<reference evidence="11" key="1">
    <citation type="journal article" date="2020" name="G3 (Bethesda)">
        <title>High-Quality Assemblies for Three Invasive Social Wasps from the &lt;i&gt;Vespula&lt;/i&gt; Genus.</title>
        <authorList>
            <person name="Harrop T.W.R."/>
            <person name="Guhlin J."/>
            <person name="McLaughlin G.M."/>
            <person name="Permina E."/>
            <person name="Stockwell P."/>
            <person name="Gilligan J."/>
            <person name="Le Lec M.F."/>
            <person name="Gruber M.A.M."/>
            <person name="Quinn O."/>
            <person name="Lovegrove M."/>
            <person name="Duncan E.J."/>
            <person name="Remnant E.J."/>
            <person name="Van Eeckhoven J."/>
            <person name="Graham B."/>
            <person name="Knapp R.A."/>
            <person name="Langford K.W."/>
            <person name="Kronenberg Z."/>
            <person name="Press M.O."/>
            <person name="Eacker S.M."/>
            <person name="Wilson-Rankin E.E."/>
            <person name="Purcell J."/>
            <person name="Lester P.J."/>
            <person name="Dearden P.K."/>
        </authorList>
    </citation>
    <scope>NUCLEOTIDE SEQUENCE</scope>
    <source>
        <strain evidence="11">Linc-1</strain>
    </source>
</reference>
<evidence type="ECO:0000256" key="9">
    <source>
        <dbReference type="SAM" id="Phobius"/>
    </source>
</evidence>
<organism evidence="11 12">
    <name type="scientific">Vespula germanica</name>
    <name type="common">German yellow jacket</name>
    <name type="synonym">Paravespula germanica</name>
    <dbReference type="NCBI Taxonomy" id="30212"/>
    <lineage>
        <taxon>Eukaryota</taxon>
        <taxon>Metazoa</taxon>
        <taxon>Ecdysozoa</taxon>
        <taxon>Arthropoda</taxon>
        <taxon>Hexapoda</taxon>
        <taxon>Insecta</taxon>
        <taxon>Pterygota</taxon>
        <taxon>Neoptera</taxon>
        <taxon>Endopterygota</taxon>
        <taxon>Hymenoptera</taxon>
        <taxon>Apocrita</taxon>
        <taxon>Aculeata</taxon>
        <taxon>Vespoidea</taxon>
        <taxon>Vespidae</taxon>
        <taxon>Vespinae</taxon>
        <taxon>Vespula</taxon>
    </lineage>
</organism>
<dbReference type="InterPro" id="IPR001179">
    <property type="entry name" value="PPIase_FKBP_dom"/>
</dbReference>
<dbReference type="Gene3D" id="1.25.40.10">
    <property type="entry name" value="Tetratricopeptide repeat domain"/>
    <property type="match status" value="1"/>
</dbReference>
<feature type="domain" description="PPIase FKBP-type" evidence="10">
    <location>
        <begin position="70"/>
        <end position="158"/>
    </location>
</feature>
<keyword evidence="3" id="KW-0677">Repeat</keyword>
<dbReference type="InterPro" id="IPR046357">
    <property type="entry name" value="PPIase_dom_sf"/>
</dbReference>
<dbReference type="InterPro" id="IPR050754">
    <property type="entry name" value="FKBP4/5/8-like"/>
</dbReference>
<evidence type="ECO:0000256" key="5">
    <source>
        <dbReference type="ARBA" id="ARBA00023110"/>
    </source>
</evidence>
<protein>
    <recommendedName>
        <fullName evidence="2 7">peptidylprolyl isomerase</fullName>
        <ecNumber evidence="2 7">5.2.1.8</ecNumber>
    </recommendedName>
</protein>
<evidence type="ECO:0000256" key="1">
    <source>
        <dbReference type="ARBA" id="ARBA00000971"/>
    </source>
</evidence>
<dbReference type="Pfam" id="PF13181">
    <property type="entry name" value="TPR_8"/>
    <property type="match status" value="2"/>
</dbReference>
<proteinExistence type="predicted"/>
<dbReference type="Proteomes" id="UP000617340">
    <property type="component" value="Unassembled WGS sequence"/>
</dbReference>
<dbReference type="PANTHER" id="PTHR46512">
    <property type="entry name" value="PEPTIDYLPROLYL ISOMERASE"/>
    <property type="match status" value="1"/>
</dbReference>
<dbReference type="SUPFAM" id="SSF48452">
    <property type="entry name" value="TPR-like"/>
    <property type="match status" value="1"/>
</dbReference>
<dbReference type="EC" id="5.2.1.8" evidence="2 7"/>
<dbReference type="AlphaFoldDB" id="A0A834KPG9"/>
<comment type="catalytic activity">
    <reaction evidence="1 7">
        <text>[protein]-peptidylproline (omega=180) = [protein]-peptidylproline (omega=0)</text>
        <dbReference type="Rhea" id="RHEA:16237"/>
        <dbReference type="Rhea" id="RHEA-COMP:10747"/>
        <dbReference type="Rhea" id="RHEA-COMP:10748"/>
        <dbReference type="ChEBI" id="CHEBI:83833"/>
        <dbReference type="ChEBI" id="CHEBI:83834"/>
        <dbReference type="EC" id="5.2.1.8"/>
    </reaction>
</comment>
<evidence type="ECO:0000259" key="10">
    <source>
        <dbReference type="PROSITE" id="PS50059"/>
    </source>
</evidence>
<dbReference type="InterPro" id="IPR019734">
    <property type="entry name" value="TPR_rpt"/>
</dbReference>
<dbReference type="PROSITE" id="PS50005">
    <property type="entry name" value="TPR"/>
    <property type="match status" value="3"/>
</dbReference>
<feature type="transmembrane region" description="Helical" evidence="9">
    <location>
        <begin position="12"/>
        <end position="33"/>
    </location>
</feature>
<evidence type="ECO:0000256" key="6">
    <source>
        <dbReference type="ARBA" id="ARBA00023235"/>
    </source>
</evidence>
<keyword evidence="12" id="KW-1185">Reference proteome</keyword>
<evidence type="ECO:0000313" key="12">
    <source>
        <dbReference type="Proteomes" id="UP000617340"/>
    </source>
</evidence>
<keyword evidence="4 8" id="KW-0802">TPR repeat</keyword>
<feature type="repeat" description="TPR" evidence="8">
    <location>
        <begin position="339"/>
        <end position="372"/>
    </location>
</feature>
<dbReference type="Pfam" id="PF00254">
    <property type="entry name" value="FKBP_C"/>
    <property type="match status" value="2"/>
</dbReference>
<keyword evidence="9" id="KW-0472">Membrane</keyword>
<evidence type="ECO:0000313" key="11">
    <source>
        <dbReference type="EMBL" id="KAF7409526.1"/>
    </source>
</evidence>
<dbReference type="SUPFAM" id="SSF54534">
    <property type="entry name" value="FKBP-like"/>
    <property type="match status" value="2"/>
</dbReference>
<feature type="repeat" description="TPR" evidence="8">
    <location>
        <begin position="290"/>
        <end position="323"/>
    </location>
</feature>
<evidence type="ECO:0000256" key="4">
    <source>
        <dbReference type="ARBA" id="ARBA00022803"/>
    </source>
</evidence>
<keyword evidence="9" id="KW-1133">Transmembrane helix</keyword>
<evidence type="ECO:0000256" key="7">
    <source>
        <dbReference type="PROSITE-ProRule" id="PRU00277"/>
    </source>
</evidence>
<dbReference type="Gene3D" id="3.10.50.40">
    <property type="match status" value="2"/>
</dbReference>
<name>A0A834KPG9_VESGE</name>
<dbReference type="PANTHER" id="PTHR46512:SF9">
    <property type="entry name" value="PEPTIDYLPROLYL ISOMERASE"/>
    <property type="match status" value="1"/>
</dbReference>
<keyword evidence="5 7" id="KW-0697">Rotamase</keyword>
<dbReference type="GO" id="GO:0003755">
    <property type="term" value="F:peptidyl-prolyl cis-trans isomerase activity"/>
    <property type="evidence" value="ECO:0007669"/>
    <property type="project" value="UniProtKB-KW"/>
</dbReference>
<feature type="domain" description="PPIase FKBP-type" evidence="10">
    <location>
        <begin position="187"/>
        <end position="273"/>
    </location>
</feature>
<dbReference type="FunFam" id="3.10.50.40:FF:000013">
    <property type="entry name" value="Peptidylprolyl isomerase"/>
    <property type="match status" value="1"/>
</dbReference>
<feature type="repeat" description="TPR" evidence="8">
    <location>
        <begin position="373"/>
        <end position="406"/>
    </location>
</feature>
<evidence type="ECO:0000256" key="8">
    <source>
        <dbReference type="PROSITE-ProRule" id="PRU00339"/>
    </source>
</evidence>
<gene>
    <name evidence="11" type="ORF">HZH68_003907</name>
</gene>
<comment type="caution">
    <text evidence="11">The sequence shown here is derived from an EMBL/GenBank/DDBJ whole genome shotgun (WGS) entry which is preliminary data.</text>
</comment>
<dbReference type="SMART" id="SM00028">
    <property type="entry name" value="TPR"/>
    <property type="match status" value="3"/>
</dbReference>
<accession>A0A834KPG9</accession>
<sequence length="534" mass="60510">MNRNNENYRLKFSQLNFDFYTFLNLFVILQYFLNLKRCNMAAVDISPAKNGGILKEILKEGVGDELPITGGKVTVHYTGTLLDGTKFDSSRDRNEPFKFNLGMSNVIKAWDIGVATMKKGEIAMLTCAPEYAYGETGSPPKIQPNTTLKFEIEMIDWSGEDLSPDKDGSIERLQITPGKDYVTPRDRSLVNIHLTGMYKDEVFEDRDVQFCLGEGEDVGIIKGVEKALESFKSGEKSKLKIKSKYAFKKEGKPEFNIPPNADVEYIVELKSFEKAVESWSLNGSQKIEQAELLKDKGTNYFKAGKYNLAIKMYKKVLDFLRYDKNFENELKAESDSLLLSTHLNLALCYLKTDQNVEAKDACSEALKLDPRNEKAYFRRGQAYLALASPEIAIKDFEEVLKIEPKNVAASKQIIVCNNLIKKQLAKEKKLYANMFDKFAQEDKQKEEEELRQQPDVMRGALGEWGQEERPGGRDATAFEKENPNILMLNANGTGEFQNITLPYSAANNVKFYYSIFYGALGSTGHKKSHEGFSR</sequence>
<dbReference type="FunFam" id="1.25.40.10:FF:000008">
    <property type="entry name" value="Peptidylprolyl isomerase"/>
    <property type="match status" value="1"/>
</dbReference>
<keyword evidence="9" id="KW-0812">Transmembrane</keyword>
<dbReference type="PROSITE" id="PS50059">
    <property type="entry name" value="FKBP_PPIASE"/>
    <property type="match status" value="2"/>
</dbReference>
<evidence type="ECO:0000256" key="3">
    <source>
        <dbReference type="ARBA" id="ARBA00022737"/>
    </source>
</evidence>
<dbReference type="EMBL" id="JACSDZ010000003">
    <property type="protein sequence ID" value="KAF7409526.1"/>
    <property type="molecule type" value="Genomic_DNA"/>
</dbReference>